<organism evidence="1 2">
    <name type="scientific">Dechloromonas agitata</name>
    <dbReference type="NCBI Taxonomy" id="73030"/>
    <lineage>
        <taxon>Bacteria</taxon>
        <taxon>Pseudomonadati</taxon>
        <taxon>Pseudomonadota</taxon>
        <taxon>Betaproteobacteria</taxon>
        <taxon>Rhodocyclales</taxon>
        <taxon>Azonexaceae</taxon>
        <taxon>Dechloromonas</taxon>
    </lineage>
</organism>
<proteinExistence type="predicted"/>
<name>A0A930BUF0_9RHOO</name>
<dbReference type="Proteomes" id="UP000718593">
    <property type="component" value="Unassembled WGS sequence"/>
</dbReference>
<dbReference type="Gene3D" id="3.40.50.1980">
    <property type="entry name" value="Nitrogenase molybdenum iron protein domain"/>
    <property type="match status" value="2"/>
</dbReference>
<comment type="caution">
    <text evidence="1">The sequence shown here is derived from an EMBL/GenBank/DDBJ whole genome shotgun (WGS) entry which is preliminary data.</text>
</comment>
<sequence>MLCLFAWVGLFSSGKAISAQRVISLDLCTDWMLARYADRGQVAALSPMHRQYPAPWLDNSWPFHDGTLERIVQLKPDLVITGQYNAPQLRSRLKTLGFRVEVLPLPTNLEAVSDYEKQLLSLLGKPLTLASVPPALMKSEERPKRLLLLGANGIGTGRGTFEDGILERAGWTNYLRDEGYLRLDLERIVTDPPDAILWAAPTSKALANRFSEHPVLRQAVARERWLTTDYWRWQCPGPWTWELVGQLHRWLQ</sequence>
<dbReference type="EMBL" id="JABZMI010000043">
    <property type="protein sequence ID" value="MBF1164158.1"/>
    <property type="molecule type" value="Genomic_DNA"/>
</dbReference>
<dbReference type="AlphaFoldDB" id="A0A930BUF0"/>
<protein>
    <submittedName>
        <fullName evidence="1">ABC transporter substrate-binding protein</fullName>
    </submittedName>
</protein>
<reference evidence="1" key="1">
    <citation type="submission" date="2020-04" db="EMBL/GenBank/DDBJ databases">
        <title>Deep metagenomics examines the oral microbiome during advanced dental caries in children, revealing novel taxa and co-occurrences with host molecules.</title>
        <authorList>
            <person name="Baker J.L."/>
            <person name="Morton J.T."/>
            <person name="Dinis M."/>
            <person name="Alvarez R."/>
            <person name="Tran N.C."/>
            <person name="Knight R."/>
            <person name="Edlund A."/>
        </authorList>
    </citation>
    <scope>NUCLEOTIDE SEQUENCE</scope>
    <source>
        <strain evidence="1">JCVI_32_bin.24</strain>
    </source>
</reference>
<evidence type="ECO:0000313" key="1">
    <source>
        <dbReference type="EMBL" id="MBF1164158.1"/>
    </source>
</evidence>
<dbReference type="SUPFAM" id="SSF53807">
    <property type="entry name" value="Helical backbone' metal receptor"/>
    <property type="match status" value="1"/>
</dbReference>
<gene>
    <name evidence="1" type="ORF">HXL68_03855</name>
</gene>
<accession>A0A930BUF0</accession>
<evidence type="ECO:0000313" key="2">
    <source>
        <dbReference type="Proteomes" id="UP000718593"/>
    </source>
</evidence>